<dbReference type="PANTHER" id="PTHR11592:SF78">
    <property type="entry name" value="GLUTATHIONE PEROXIDASE"/>
    <property type="match status" value="1"/>
</dbReference>
<evidence type="ECO:0000313" key="6">
    <source>
        <dbReference type="Proteomes" id="UP001515480"/>
    </source>
</evidence>
<dbReference type="GO" id="GO:0006979">
    <property type="term" value="P:response to oxidative stress"/>
    <property type="evidence" value="ECO:0007669"/>
    <property type="project" value="InterPro"/>
</dbReference>
<dbReference type="GO" id="GO:0004601">
    <property type="term" value="F:peroxidase activity"/>
    <property type="evidence" value="ECO:0007669"/>
    <property type="project" value="UniProtKB-KW"/>
</dbReference>
<evidence type="ECO:0000256" key="1">
    <source>
        <dbReference type="ARBA" id="ARBA00006926"/>
    </source>
</evidence>
<evidence type="ECO:0008006" key="7">
    <source>
        <dbReference type="Google" id="ProtNLM"/>
    </source>
</evidence>
<keyword evidence="6" id="KW-1185">Reference proteome</keyword>
<feature type="signal peptide" evidence="4">
    <location>
        <begin position="1"/>
        <end position="21"/>
    </location>
</feature>
<accession>A0AB34K4C0</accession>
<evidence type="ECO:0000256" key="2">
    <source>
        <dbReference type="ARBA" id="ARBA00022559"/>
    </source>
</evidence>
<comment type="similarity">
    <text evidence="1">Belongs to the glutathione peroxidase family.</text>
</comment>
<evidence type="ECO:0000256" key="4">
    <source>
        <dbReference type="SAM" id="SignalP"/>
    </source>
</evidence>
<keyword evidence="4" id="KW-0732">Signal</keyword>
<dbReference type="EMBL" id="JBGBPQ010000001">
    <property type="protein sequence ID" value="KAL1529383.1"/>
    <property type="molecule type" value="Genomic_DNA"/>
</dbReference>
<dbReference type="Gene3D" id="3.40.30.10">
    <property type="entry name" value="Glutaredoxin"/>
    <property type="match status" value="1"/>
</dbReference>
<dbReference type="PANTHER" id="PTHR11592">
    <property type="entry name" value="GLUTATHIONE PEROXIDASE"/>
    <property type="match status" value="1"/>
</dbReference>
<dbReference type="SUPFAM" id="SSF52833">
    <property type="entry name" value="Thioredoxin-like"/>
    <property type="match status" value="1"/>
</dbReference>
<keyword evidence="2" id="KW-0575">Peroxidase</keyword>
<comment type="caution">
    <text evidence="5">The sequence shown here is derived from an EMBL/GenBank/DDBJ whole genome shotgun (WGS) entry which is preliminary data.</text>
</comment>
<dbReference type="AlphaFoldDB" id="A0AB34K4C0"/>
<name>A0AB34K4C0_PRYPA</name>
<reference evidence="5 6" key="1">
    <citation type="journal article" date="2024" name="Science">
        <title>Giant polyketide synthase enzymes in the biosynthesis of giant marine polyether toxins.</title>
        <authorList>
            <person name="Fallon T.R."/>
            <person name="Shende V.V."/>
            <person name="Wierzbicki I.H."/>
            <person name="Pendleton A.L."/>
            <person name="Watervoot N.F."/>
            <person name="Auber R.P."/>
            <person name="Gonzalez D.J."/>
            <person name="Wisecaver J.H."/>
            <person name="Moore B.S."/>
        </authorList>
    </citation>
    <scope>NUCLEOTIDE SEQUENCE [LARGE SCALE GENOMIC DNA]</scope>
    <source>
        <strain evidence="5 6">12B1</strain>
    </source>
</reference>
<dbReference type="Pfam" id="PF00255">
    <property type="entry name" value="GSHPx"/>
    <property type="match status" value="1"/>
</dbReference>
<organism evidence="5 6">
    <name type="scientific">Prymnesium parvum</name>
    <name type="common">Toxic golden alga</name>
    <dbReference type="NCBI Taxonomy" id="97485"/>
    <lineage>
        <taxon>Eukaryota</taxon>
        <taxon>Haptista</taxon>
        <taxon>Haptophyta</taxon>
        <taxon>Prymnesiophyceae</taxon>
        <taxon>Prymnesiales</taxon>
        <taxon>Prymnesiaceae</taxon>
        <taxon>Prymnesium</taxon>
    </lineage>
</organism>
<proteinExistence type="inferred from homology"/>
<sequence>MLPRGPGLLLVAALLVAPCAAVRRPSVLRAPSCILHRRQAVGVLRNALAAALIPVASVRSALPCGAEEPAPQTATAPAAYSAFDFRVPFRGEPEEIKPYLGKATLIVNVKYDDPETTEQLPALQGFVEKYSKQGLSVLAFPTDQGWFEADDSATLRLKFKQAFNFGQYPVAMVFDKADLLGSNSLPLYAWLTRALVNPWGVNRLVFNYEKFLLDKDGLPMRRYPRKFPVGYMEEDLKAALAGQPLPPPTKAYIQAWEDAKREATKSEYAFKPGLNYYSFGSPAS</sequence>
<feature type="chain" id="PRO_5044191682" description="Glutathione peroxidase" evidence="4">
    <location>
        <begin position="22"/>
        <end position="284"/>
    </location>
</feature>
<evidence type="ECO:0000256" key="3">
    <source>
        <dbReference type="ARBA" id="ARBA00023002"/>
    </source>
</evidence>
<dbReference type="InterPro" id="IPR000889">
    <property type="entry name" value="Glutathione_peroxidase"/>
</dbReference>
<dbReference type="PROSITE" id="PS51355">
    <property type="entry name" value="GLUTATHIONE_PEROXID_3"/>
    <property type="match status" value="1"/>
</dbReference>
<dbReference type="InterPro" id="IPR036249">
    <property type="entry name" value="Thioredoxin-like_sf"/>
</dbReference>
<keyword evidence="3" id="KW-0560">Oxidoreductase</keyword>
<protein>
    <recommendedName>
        <fullName evidence="7">Glutathione peroxidase</fullName>
    </recommendedName>
</protein>
<evidence type="ECO:0000313" key="5">
    <source>
        <dbReference type="EMBL" id="KAL1529383.1"/>
    </source>
</evidence>
<gene>
    <name evidence="5" type="ORF">AB1Y20_000335</name>
</gene>
<dbReference type="Proteomes" id="UP001515480">
    <property type="component" value="Unassembled WGS sequence"/>
</dbReference>